<feature type="compositionally biased region" description="Polar residues" evidence="1">
    <location>
        <begin position="329"/>
        <end position="367"/>
    </location>
</feature>
<comment type="caution">
    <text evidence="3">The sequence shown here is derived from an EMBL/GenBank/DDBJ whole genome shotgun (WGS) entry which is preliminary data.</text>
</comment>
<reference evidence="3" key="2">
    <citation type="journal article" date="2023" name="ISME Commun">
        <title>Characterization of a bloom-associated alphaproteobacterial lineage, 'Candidatus Phycosocius': insights into freshwater algal-bacterial interactions.</title>
        <authorList>
            <person name="Tanabe Y."/>
            <person name="Yamaguchi H."/>
            <person name="Yoshida M."/>
            <person name="Kai A."/>
            <person name="Okazaki Y."/>
        </authorList>
    </citation>
    <scope>NUCLEOTIDE SEQUENCE</scope>
    <source>
        <strain evidence="3">BOTRYCO-1</strain>
    </source>
</reference>
<organism evidence="3 4">
    <name type="scientific">Candidatus Phycosocius spiralis</name>
    <dbReference type="NCBI Taxonomy" id="2815099"/>
    <lineage>
        <taxon>Bacteria</taxon>
        <taxon>Pseudomonadati</taxon>
        <taxon>Pseudomonadota</taxon>
        <taxon>Alphaproteobacteria</taxon>
        <taxon>Caulobacterales</taxon>
        <taxon>Caulobacterales incertae sedis</taxon>
        <taxon>Candidatus Phycosocius</taxon>
    </lineage>
</organism>
<gene>
    <name evidence="3" type="ORF">PsB1_0054</name>
</gene>
<dbReference type="InterPro" id="IPR003646">
    <property type="entry name" value="SH3-like_bac-type"/>
</dbReference>
<sequence>MLKGQCLNDPSLCHFAAQGIDLPYAGFDSVCPACNSPLALLGHLVPADYEHEEIDTPSNMAISNSQALLKVSDHRKDLKGQFQPFFVPSKGVIQFSRLVALGSGLALLGIISARIFAPSPPVDNPATQESQNSHLNDSGLTARTDGLNLTQISPPAVRQLSQDAQAFVSPDPDSAVIVNLAKGVVLDMTGRLHVRGRDWARITLPHDRSRSGFVRETLLATLGDGEGDFSNIDPTAVNTIQAVNGPIMPVQIGPWMHNQSITYQIIGPPAALRLQPGYESVQIGQVQTGLMVSVIGQLTNATGTWFQISLTDGRTGWIAFASMAPIAMPTTSTSSGEPDTSHSAAGSQTIVSPPGQAVSQPATTPANLPSLAAPTDTNPEAGRP</sequence>
<evidence type="ECO:0000256" key="1">
    <source>
        <dbReference type="SAM" id="MobiDB-lite"/>
    </source>
</evidence>
<proteinExistence type="predicted"/>
<feature type="domain" description="SH3b" evidence="2">
    <location>
        <begin position="260"/>
        <end position="327"/>
    </location>
</feature>
<accession>A0ABQ4PSG9</accession>
<feature type="compositionally biased region" description="Polar residues" evidence="1">
    <location>
        <begin position="125"/>
        <end position="141"/>
    </location>
</feature>
<dbReference type="Gene3D" id="2.30.30.40">
    <property type="entry name" value="SH3 Domains"/>
    <property type="match status" value="1"/>
</dbReference>
<dbReference type="Proteomes" id="UP001161064">
    <property type="component" value="Unassembled WGS sequence"/>
</dbReference>
<name>A0ABQ4PSG9_9PROT</name>
<keyword evidence="4" id="KW-1185">Reference proteome</keyword>
<protein>
    <recommendedName>
        <fullName evidence="2">SH3b domain-containing protein</fullName>
    </recommendedName>
</protein>
<reference evidence="3" key="1">
    <citation type="submission" date="2021-05" db="EMBL/GenBank/DDBJ databases">
        <authorList>
            <person name="Tanabe Y."/>
        </authorList>
    </citation>
    <scope>NUCLEOTIDE SEQUENCE</scope>
    <source>
        <strain evidence="3">BOTRYCO-1</strain>
    </source>
</reference>
<evidence type="ECO:0000259" key="2">
    <source>
        <dbReference type="PROSITE" id="PS51781"/>
    </source>
</evidence>
<evidence type="ECO:0000313" key="4">
    <source>
        <dbReference type="Proteomes" id="UP001161064"/>
    </source>
</evidence>
<dbReference type="EMBL" id="BPFZ01000001">
    <property type="protein sequence ID" value="GIU65900.1"/>
    <property type="molecule type" value="Genomic_DNA"/>
</dbReference>
<dbReference type="PROSITE" id="PS51781">
    <property type="entry name" value="SH3B"/>
    <property type="match status" value="1"/>
</dbReference>
<feature type="region of interest" description="Disordered" evidence="1">
    <location>
        <begin position="122"/>
        <end position="141"/>
    </location>
</feature>
<evidence type="ECO:0000313" key="3">
    <source>
        <dbReference type="EMBL" id="GIU65900.1"/>
    </source>
</evidence>
<feature type="region of interest" description="Disordered" evidence="1">
    <location>
        <begin position="329"/>
        <end position="384"/>
    </location>
</feature>